<dbReference type="Proteomes" id="UP000625682">
    <property type="component" value="Unassembled WGS sequence"/>
</dbReference>
<comment type="caution">
    <text evidence="1">The sequence shown here is derived from an EMBL/GenBank/DDBJ whole genome shotgun (WGS) entry which is preliminary data.</text>
</comment>
<dbReference type="EMBL" id="BMMU01000001">
    <property type="protein sequence ID" value="GGJ12022.1"/>
    <property type="molecule type" value="Genomic_DNA"/>
</dbReference>
<evidence type="ECO:0000313" key="2">
    <source>
        <dbReference type="Proteomes" id="UP000625682"/>
    </source>
</evidence>
<dbReference type="AlphaFoldDB" id="A0A917KF86"/>
<name>A0A917KF86_9ACTN</name>
<protein>
    <submittedName>
        <fullName evidence="1">Uncharacterized protein</fullName>
    </submittedName>
</protein>
<proteinExistence type="predicted"/>
<organism evidence="1 2">
    <name type="scientific">Streptomyces lacrimifluminis</name>
    <dbReference type="NCBI Taxonomy" id="1500077"/>
    <lineage>
        <taxon>Bacteria</taxon>
        <taxon>Bacillati</taxon>
        <taxon>Actinomycetota</taxon>
        <taxon>Actinomycetes</taxon>
        <taxon>Kitasatosporales</taxon>
        <taxon>Streptomycetaceae</taxon>
        <taxon>Streptomyces</taxon>
    </lineage>
</organism>
<gene>
    <name evidence="1" type="ORF">GCM10012282_05470</name>
</gene>
<reference evidence="1" key="2">
    <citation type="submission" date="2020-09" db="EMBL/GenBank/DDBJ databases">
        <authorList>
            <person name="Sun Q."/>
            <person name="Zhou Y."/>
        </authorList>
    </citation>
    <scope>NUCLEOTIDE SEQUENCE</scope>
    <source>
        <strain evidence="1">CGMCC 4.7272</strain>
    </source>
</reference>
<keyword evidence="2" id="KW-1185">Reference proteome</keyword>
<evidence type="ECO:0000313" key="1">
    <source>
        <dbReference type="EMBL" id="GGJ12022.1"/>
    </source>
</evidence>
<sequence>MSATGADTKDIAGFCDLDSSLAEFKDAGSGAGSGVTRGATTTVGGVPAVVVAEKDGKDSKDTYTMYVAW</sequence>
<reference evidence="1" key="1">
    <citation type="journal article" date="2014" name="Int. J. Syst. Evol. Microbiol.">
        <title>Complete genome sequence of Corynebacterium casei LMG S-19264T (=DSM 44701T), isolated from a smear-ripened cheese.</title>
        <authorList>
            <consortium name="US DOE Joint Genome Institute (JGI-PGF)"/>
            <person name="Walter F."/>
            <person name="Albersmeier A."/>
            <person name="Kalinowski J."/>
            <person name="Ruckert C."/>
        </authorList>
    </citation>
    <scope>NUCLEOTIDE SEQUENCE</scope>
    <source>
        <strain evidence="1">CGMCC 4.7272</strain>
    </source>
</reference>
<accession>A0A917KF86</accession>